<protein>
    <submittedName>
        <fullName evidence="2">Uncharacterized protein</fullName>
    </submittedName>
</protein>
<dbReference type="Proteomes" id="UP000265618">
    <property type="component" value="Unassembled WGS sequence"/>
</dbReference>
<gene>
    <name evidence="2" type="ORF">KIPB_011799</name>
</gene>
<accession>A0A9K3D683</accession>
<proteinExistence type="predicted"/>
<keyword evidence="3" id="KW-1185">Reference proteome</keyword>
<organism evidence="2 3">
    <name type="scientific">Kipferlia bialata</name>
    <dbReference type="NCBI Taxonomy" id="797122"/>
    <lineage>
        <taxon>Eukaryota</taxon>
        <taxon>Metamonada</taxon>
        <taxon>Carpediemonas-like organisms</taxon>
        <taxon>Kipferlia</taxon>
    </lineage>
</organism>
<comment type="caution">
    <text evidence="2">The sequence shown here is derived from an EMBL/GenBank/DDBJ whole genome shotgun (WGS) entry which is preliminary data.</text>
</comment>
<dbReference type="AlphaFoldDB" id="A0A9K3D683"/>
<evidence type="ECO:0000256" key="1">
    <source>
        <dbReference type="SAM" id="MobiDB-lite"/>
    </source>
</evidence>
<feature type="region of interest" description="Disordered" evidence="1">
    <location>
        <begin position="92"/>
        <end position="123"/>
    </location>
</feature>
<dbReference type="EMBL" id="BDIP01004958">
    <property type="protein sequence ID" value="GIQ89357.1"/>
    <property type="molecule type" value="Genomic_DNA"/>
</dbReference>
<sequence length="159" mass="17610">ISALEDLTSSFLLSHSLSLSLSLSLPLSLSLYTLISALEESLSSTSTRMKGYKRDECKIKTHKTLDALVPLPEDPVPAGEAEHGVWRDMEADAKRERENRETAGLVRSTVPRQGESLSDSLKTELVPELSPDWKEEGLLPISEQPYLRLKTLSLSAYTL</sequence>
<evidence type="ECO:0000313" key="3">
    <source>
        <dbReference type="Proteomes" id="UP000265618"/>
    </source>
</evidence>
<feature type="compositionally biased region" description="Basic and acidic residues" evidence="1">
    <location>
        <begin position="92"/>
        <end position="101"/>
    </location>
</feature>
<feature type="non-terminal residue" evidence="2">
    <location>
        <position position="1"/>
    </location>
</feature>
<evidence type="ECO:0000313" key="2">
    <source>
        <dbReference type="EMBL" id="GIQ89357.1"/>
    </source>
</evidence>
<reference evidence="2 3" key="1">
    <citation type="journal article" date="2018" name="PLoS ONE">
        <title>The draft genome of Kipferlia bialata reveals reductive genome evolution in fornicate parasites.</title>
        <authorList>
            <person name="Tanifuji G."/>
            <person name="Takabayashi S."/>
            <person name="Kume K."/>
            <person name="Takagi M."/>
            <person name="Nakayama T."/>
            <person name="Kamikawa R."/>
            <person name="Inagaki Y."/>
            <person name="Hashimoto T."/>
        </authorList>
    </citation>
    <scope>NUCLEOTIDE SEQUENCE [LARGE SCALE GENOMIC DNA]</scope>
    <source>
        <strain evidence="2">NY0173</strain>
    </source>
</reference>
<name>A0A9K3D683_9EUKA</name>